<dbReference type="InterPro" id="IPR019791">
    <property type="entry name" value="Haem_peroxidase_animal"/>
</dbReference>
<keyword evidence="6 13" id="KW-0812">Transmembrane</keyword>
<dbReference type="InterPro" id="IPR045266">
    <property type="entry name" value="DOH_DOMON"/>
</dbReference>
<feature type="domain" description="DOMON" evidence="15">
    <location>
        <begin position="588"/>
        <end position="701"/>
    </location>
</feature>
<dbReference type="Gene3D" id="1.20.120.1770">
    <property type="match status" value="1"/>
</dbReference>
<dbReference type="InterPro" id="IPR001433">
    <property type="entry name" value="OxRdtase_FAD/NAD-bd"/>
</dbReference>
<evidence type="ECO:0000256" key="6">
    <source>
        <dbReference type="ARBA" id="ARBA00022692"/>
    </source>
</evidence>
<comment type="subcellular location">
    <subcellularLocation>
        <location evidence="2">Membrane</location>
    </subcellularLocation>
    <subcellularLocation>
        <location evidence="3">Secreted</location>
    </subcellularLocation>
</comment>
<feature type="domain" description="Cytochrome b5 heme-binding" evidence="14">
    <location>
        <begin position="928"/>
        <end position="1042"/>
    </location>
</feature>
<comment type="caution">
    <text evidence="18">The sequence shown here is derived from an EMBL/GenBank/DDBJ whole genome shotgun (WGS) entry which is preliminary data.</text>
</comment>
<dbReference type="Gene3D" id="1.10.640.10">
    <property type="entry name" value="Haem peroxidase domain superfamily, animal type"/>
    <property type="match status" value="1"/>
</dbReference>
<dbReference type="SUPFAM" id="SSF55856">
    <property type="entry name" value="Cytochrome b5-like heme/steroid binding domain"/>
    <property type="match status" value="1"/>
</dbReference>
<dbReference type="EMBL" id="LLXI01000164">
    <property type="protein sequence ID" value="PKY41738.1"/>
    <property type="molecule type" value="Genomic_DNA"/>
</dbReference>
<feature type="binding site" description="axial binding residue" evidence="12">
    <location>
        <position position="351"/>
    </location>
    <ligand>
        <name>heme b</name>
        <dbReference type="ChEBI" id="CHEBI:60344"/>
    </ligand>
    <ligandPart>
        <name>Fe</name>
        <dbReference type="ChEBI" id="CHEBI:18248"/>
    </ligandPart>
</feature>
<evidence type="ECO:0000313" key="18">
    <source>
        <dbReference type="EMBL" id="PKY41738.1"/>
    </source>
</evidence>
<dbReference type="SUPFAM" id="SSF48113">
    <property type="entry name" value="Heme-dependent peroxidases"/>
    <property type="match status" value="1"/>
</dbReference>
<dbReference type="Pfam" id="PF00175">
    <property type="entry name" value="NAD_binding_1"/>
    <property type="match status" value="1"/>
</dbReference>
<evidence type="ECO:0000313" key="19">
    <source>
        <dbReference type="Proteomes" id="UP000234323"/>
    </source>
</evidence>
<keyword evidence="12" id="KW-0408">Iron</keyword>
<dbReference type="PANTHER" id="PTHR11475">
    <property type="entry name" value="OXIDASE/PEROXIDASE"/>
    <property type="match status" value="1"/>
</dbReference>
<dbReference type="VEuPathDB" id="FungiDB:RhiirFUN_015786"/>
<dbReference type="GO" id="GO:0005576">
    <property type="term" value="C:extracellular region"/>
    <property type="evidence" value="ECO:0007669"/>
    <property type="project" value="UniProtKB-SubCell"/>
</dbReference>
<dbReference type="Pfam" id="PF00173">
    <property type="entry name" value="Cyt-b5"/>
    <property type="match status" value="1"/>
</dbReference>
<proteinExistence type="predicted"/>
<dbReference type="GO" id="GO:0046872">
    <property type="term" value="F:metal ion binding"/>
    <property type="evidence" value="ECO:0007669"/>
    <property type="project" value="UniProtKB-KW"/>
</dbReference>
<dbReference type="InterPro" id="IPR001199">
    <property type="entry name" value="Cyt_B5-like_heme/steroid-bd"/>
</dbReference>
<dbReference type="PROSITE" id="PS50836">
    <property type="entry name" value="DOMON"/>
    <property type="match status" value="1"/>
</dbReference>
<dbReference type="InterPro" id="IPR036400">
    <property type="entry name" value="Cyt_B5-like_heme/steroid_sf"/>
</dbReference>
<dbReference type="Gene3D" id="3.10.120.10">
    <property type="entry name" value="Cytochrome b5-like heme/steroid binding domain"/>
    <property type="match status" value="1"/>
</dbReference>
<feature type="transmembrane region" description="Helical" evidence="13">
    <location>
        <begin position="807"/>
        <end position="826"/>
    </location>
</feature>
<dbReference type="PROSITE" id="PS50255">
    <property type="entry name" value="CYTOCHROME_B5_2"/>
    <property type="match status" value="1"/>
</dbReference>
<dbReference type="InterPro" id="IPR017938">
    <property type="entry name" value="Riboflavin_synthase-like_b-brl"/>
</dbReference>
<dbReference type="Proteomes" id="UP000234323">
    <property type="component" value="Unassembled WGS sequence"/>
</dbReference>
<dbReference type="PROSITE" id="PS50292">
    <property type="entry name" value="PEROXIDASE_3"/>
    <property type="match status" value="1"/>
</dbReference>
<evidence type="ECO:0000256" key="11">
    <source>
        <dbReference type="ARBA" id="ARBA00023180"/>
    </source>
</evidence>
<dbReference type="PROSITE" id="PS51384">
    <property type="entry name" value="FAD_FR"/>
    <property type="match status" value="1"/>
</dbReference>
<dbReference type="PROSITE" id="PS50939">
    <property type="entry name" value="CYTOCHROME_B561"/>
    <property type="match status" value="1"/>
</dbReference>
<keyword evidence="7" id="KW-0249">Electron transport</keyword>
<evidence type="ECO:0000256" key="5">
    <source>
        <dbReference type="ARBA" id="ARBA00022525"/>
    </source>
</evidence>
<organism evidence="18 19">
    <name type="scientific">Rhizophagus irregularis</name>
    <dbReference type="NCBI Taxonomy" id="588596"/>
    <lineage>
        <taxon>Eukaryota</taxon>
        <taxon>Fungi</taxon>
        <taxon>Fungi incertae sedis</taxon>
        <taxon>Mucoromycota</taxon>
        <taxon>Glomeromycotina</taxon>
        <taxon>Glomeromycetes</taxon>
        <taxon>Glomerales</taxon>
        <taxon>Glomeraceae</taxon>
        <taxon>Rhizophagus</taxon>
    </lineage>
</organism>
<dbReference type="Pfam" id="PF00970">
    <property type="entry name" value="FAD_binding_6"/>
    <property type="match status" value="1"/>
</dbReference>
<dbReference type="GO" id="GO:0006979">
    <property type="term" value="P:response to oxidative stress"/>
    <property type="evidence" value="ECO:0007669"/>
    <property type="project" value="InterPro"/>
</dbReference>
<dbReference type="InterPro" id="IPR006593">
    <property type="entry name" value="Cyt_b561/ferric_Rdtase_TM"/>
</dbReference>
<dbReference type="PANTHER" id="PTHR11475:SF4">
    <property type="entry name" value="CHORION PEROXIDASE"/>
    <property type="match status" value="1"/>
</dbReference>
<dbReference type="SUPFAM" id="SSF63380">
    <property type="entry name" value="Riboflavin synthase domain-like"/>
    <property type="match status" value="1"/>
</dbReference>
<keyword evidence="10 13" id="KW-0472">Membrane</keyword>
<dbReference type="CDD" id="cd09631">
    <property type="entry name" value="DOMON_DOH"/>
    <property type="match status" value="1"/>
</dbReference>
<dbReference type="SUPFAM" id="SSF52343">
    <property type="entry name" value="Ferredoxin reductase-like, C-terminal NADP-linked domain"/>
    <property type="match status" value="1"/>
</dbReference>
<evidence type="ECO:0000256" key="4">
    <source>
        <dbReference type="ARBA" id="ARBA00022448"/>
    </source>
</evidence>
<dbReference type="Pfam" id="PF03351">
    <property type="entry name" value="DOMON"/>
    <property type="match status" value="1"/>
</dbReference>
<evidence type="ECO:0000259" key="16">
    <source>
        <dbReference type="PROSITE" id="PS50939"/>
    </source>
</evidence>
<feature type="transmembrane region" description="Helical" evidence="13">
    <location>
        <begin position="774"/>
        <end position="795"/>
    </location>
</feature>
<dbReference type="VEuPathDB" id="FungiDB:FUN_010454"/>
<dbReference type="GO" id="GO:0016020">
    <property type="term" value="C:membrane"/>
    <property type="evidence" value="ECO:0007669"/>
    <property type="project" value="UniProtKB-SubCell"/>
</dbReference>
<keyword evidence="12" id="KW-0479">Metal-binding</keyword>
<feature type="transmembrane region" description="Helical" evidence="13">
    <location>
        <begin position="737"/>
        <end position="762"/>
    </location>
</feature>
<dbReference type="SMART" id="SM00664">
    <property type="entry name" value="DoH"/>
    <property type="match status" value="1"/>
</dbReference>
<gene>
    <name evidence="18" type="ORF">RhiirA4_539843</name>
</gene>
<evidence type="ECO:0000256" key="1">
    <source>
        <dbReference type="ARBA" id="ARBA00001974"/>
    </source>
</evidence>
<accession>A0A2I1G523</accession>
<dbReference type="InterPro" id="IPR037120">
    <property type="entry name" value="Haem_peroxidase_sf_animal"/>
</dbReference>
<dbReference type="GO" id="GO:0004601">
    <property type="term" value="F:peroxidase activity"/>
    <property type="evidence" value="ECO:0007669"/>
    <property type="project" value="UniProtKB-KW"/>
</dbReference>
<sequence length="1380" mass="156480">MYNKINKILFYGILVYFSLFKINNAQQYRSLDGTNNNLNVPNAGVAGAIYLNYKNAVELFADSATASMVICPQNYQVVALPVVDKCTDVLQEGTFPLPRCISNLADGVQATQAQQFDESFVDSFKSKRKSSHMMTFWADFISFDISDSQIVEAPNDFAILIPNDDANYLSENAQINQAALPFSRSYNLTSRGTVNLATAYVDGSMLYGVDETRLNEVLRDSNNRCKMRLTYGESGDSALGYLPKDTNGNYLYGQNTLRGTNIFVDMIITVFLREHNIRCDNLTSIHGNDWNDETYFQEARKWTIALIQKINYLEYLSILMGIPLPEFTTYNPDLTAGIDYVFITTTMRYGHSEISNNFNIANQNGEILSTLPLQQTKLPVETFGVPIIATSLALQRQEEIDIFYADYMRGGLRSSGQIVDLASVDHLRVRDRGVPYYNDIRELYGFPRAQDFSDITKNDVIQERLKKLYSSVDKIEALVGGLAEEHYNNSNFGKLFQKSMQEQWTLLRDADRFWFESPDAGFTRQEIEEIRNTTWRDVILRNTPADTKLPDNIWFVQPRNDLSSVNSHTDIGLDADGYSKENSFQISKIYSIKWKVQDTFLYLKMRIESDNAWFGIGFNPRDDGMLDADFLIVHNVGENIQVGAYRSNGYEAPIIGETQFVEKLSGNVSSGFMEVQVRRPLNAPERLPIDNDTTSVIFAWNPNSNALSYHGGNRGKAKINFFQAGISTSSDGNRIALLLHGIWMFTTWSVIFPISIIVVRYMKHNVFHLKQHKNLQIIGGVGVFTFGTAAVAVSHEQSRTPHKFVGILLYSGIFFQLGLGLLSLWARSSLVSSNHGIFKSIKATHFFIGVALMLGAAFNVWLGIDAYGQSELWSNLYIGWVGILCVVFIGLECWYMYKNKEKCFAPTEDGSDVKRIIKHIDNKKYEGLPEISWNEIYQRVLQGAKLVVAEELVFDIRRWIDVHPGGAKVLKHVIGTDISNDFFGNKQDEESELFSQGPSLSKGGIVNFFERLNRKCIKSSPGHHHSRFATETLANMVVGKMVKIVKIDEFKRHTIYDIIPVTKNDTVLKFIFNDPKERFQNFLPGDYLQILSHTQGQTVVRPYTILKEKEKDRFSIIVKIYKNGVMTQHLKRLLQGFAVKIRGPISIDERIGVSRSVKSLSMSSILSLPVIADKALLNPNSDDGCWDILFMICRGTGITPMLQLIEYHLEKLNDKQNNTQLFLLFSNETELDIILEPDERLKQKKVEDLEELENRSNGKLKITRILSNKLDKLGDLSHDVIFSWLSKNYTPNNNGEIISIPSSITHGHTSYSSSSSILKKELPIQEQQQIIYEPTKYVETLSCDPVALRVFVCGPSLMMSAVNEAFSKMMFPEEKIITID</sequence>
<evidence type="ECO:0000256" key="2">
    <source>
        <dbReference type="ARBA" id="ARBA00004370"/>
    </source>
</evidence>
<evidence type="ECO:0000256" key="3">
    <source>
        <dbReference type="ARBA" id="ARBA00004613"/>
    </source>
</evidence>
<reference evidence="18 19" key="1">
    <citation type="submission" date="2015-10" db="EMBL/GenBank/DDBJ databases">
        <title>Genome analyses suggest a sexual origin of heterokaryosis in a supposedly ancient asexual fungus.</title>
        <authorList>
            <person name="Ropars J."/>
            <person name="Sedzielewska K."/>
            <person name="Noel J."/>
            <person name="Charron P."/>
            <person name="Farinelli L."/>
            <person name="Marton T."/>
            <person name="Kruger M."/>
            <person name="Pelin A."/>
            <person name="Brachmann A."/>
            <person name="Corradi N."/>
        </authorList>
    </citation>
    <scope>NUCLEOTIDE SEQUENCE [LARGE SCALE GENOMIC DNA]</scope>
    <source>
        <strain evidence="18 19">A4</strain>
    </source>
</reference>
<keyword evidence="18" id="KW-0575">Peroxidase</keyword>
<dbReference type="CDD" id="cd08760">
    <property type="entry name" value="Cyt_b561_FRRS1_like"/>
    <property type="match status" value="1"/>
</dbReference>
<evidence type="ECO:0000256" key="7">
    <source>
        <dbReference type="ARBA" id="ARBA00022982"/>
    </source>
</evidence>
<dbReference type="InterPro" id="IPR010255">
    <property type="entry name" value="Haem_peroxidase_sf"/>
</dbReference>
<evidence type="ECO:0000259" key="14">
    <source>
        <dbReference type="PROSITE" id="PS50255"/>
    </source>
</evidence>
<evidence type="ECO:0000259" key="17">
    <source>
        <dbReference type="PROSITE" id="PS51384"/>
    </source>
</evidence>
<keyword evidence="4" id="KW-0813">Transport</keyword>
<keyword evidence="19" id="KW-1185">Reference proteome</keyword>
<dbReference type="Pfam" id="PF03098">
    <property type="entry name" value="An_peroxidase"/>
    <property type="match status" value="1"/>
</dbReference>
<keyword evidence="8 13" id="KW-1133">Transmembrane helix</keyword>
<feature type="domain" description="Cytochrome b561" evidence="16">
    <location>
        <begin position="703"/>
        <end position="898"/>
    </location>
</feature>
<keyword evidence="5" id="KW-0964">Secreted</keyword>
<evidence type="ECO:0000256" key="9">
    <source>
        <dbReference type="ARBA" id="ARBA00023002"/>
    </source>
</evidence>
<keyword evidence="9" id="KW-0560">Oxidoreductase</keyword>
<feature type="domain" description="FAD-binding FR-type" evidence="17">
    <location>
        <begin position="1048"/>
        <end position="1151"/>
    </location>
</feature>
<feature type="transmembrane region" description="Helical" evidence="13">
    <location>
        <begin position="846"/>
        <end position="864"/>
    </location>
</feature>
<dbReference type="InterPro" id="IPR005018">
    <property type="entry name" value="DOMON_domain"/>
</dbReference>
<evidence type="ECO:0000256" key="8">
    <source>
        <dbReference type="ARBA" id="ARBA00022989"/>
    </source>
</evidence>
<dbReference type="GO" id="GO:0020037">
    <property type="term" value="F:heme binding"/>
    <property type="evidence" value="ECO:0007669"/>
    <property type="project" value="InterPro"/>
</dbReference>
<dbReference type="PRINTS" id="PR00457">
    <property type="entry name" value="ANPEROXIDASE"/>
</dbReference>
<keyword evidence="12" id="KW-0349">Heme</keyword>
<comment type="cofactor">
    <cofactor evidence="1">
        <name>FAD</name>
        <dbReference type="ChEBI" id="CHEBI:57692"/>
    </cofactor>
</comment>
<evidence type="ECO:0000256" key="13">
    <source>
        <dbReference type="SAM" id="Phobius"/>
    </source>
</evidence>
<dbReference type="SMART" id="SM00665">
    <property type="entry name" value="B561"/>
    <property type="match status" value="1"/>
</dbReference>
<dbReference type="VEuPathDB" id="FungiDB:RhiirA1_537065"/>
<protein>
    <submittedName>
        <fullName evidence="18">Heme peroxidase</fullName>
    </submittedName>
</protein>
<evidence type="ECO:0000256" key="12">
    <source>
        <dbReference type="PIRSR" id="PIRSR619791-2"/>
    </source>
</evidence>
<dbReference type="InterPro" id="IPR008333">
    <property type="entry name" value="Cbr1-like_FAD-bd_dom"/>
</dbReference>
<dbReference type="Gene3D" id="2.40.30.10">
    <property type="entry name" value="Translation factors"/>
    <property type="match status" value="1"/>
</dbReference>
<name>A0A2I1G523_9GLOM</name>
<evidence type="ECO:0000256" key="10">
    <source>
        <dbReference type="ARBA" id="ARBA00023136"/>
    </source>
</evidence>
<evidence type="ECO:0000259" key="15">
    <source>
        <dbReference type="PROSITE" id="PS50836"/>
    </source>
</evidence>
<keyword evidence="11" id="KW-0325">Glycoprotein</keyword>
<dbReference type="InterPro" id="IPR039261">
    <property type="entry name" value="FNR_nucleotide-bd"/>
</dbReference>
<dbReference type="InterPro" id="IPR017927">
    <property type="entry name" value="FAD-bd_FR_type"/>
</dbReference>
<dbReference type="Gene3D" id="3.40.50.80">
    <property type="entry name" value="Nucleotide-binding domain of ferredoxin-NADP reductase (FNR) module"/>
    <property type="match status" value="1"/>
</dbReference>
<feature type="transmembrane region" description="Helical" evidence="13">
    <location>
        <begin position="876"/>
        <end position="897"/>
    </location>
</feature>